<dbReference type="Gene3D" id="3.30.70.1710">
    <property type="match status" value="2"/>
</dbReference>
<dbReference type="GO" id="GO:0031469">
    <property type="term" value="C:bacterial microcompartment"/>
    <property type="evidence" value="ECO:0007669"/>
    <property type="project" value="UniProtKB-SubCell"/>
</dbReference>
<dbReference type="EMBL" id="DYVF01000039">
    <property type="protein sequence ID" value="HJG30863.1"/>
    <property type="molecule type" value="Genomic_DNA"/>
</dbReference>
<dbReference type="Proteomes" id="UP000746751">
    <property type="component" value="Unassembled WGS sequence"/>
</dbReference>
<dbReference type="InterPro" id="IPR050575">
    <property type="entry name" value="BMC_shell"/>
</dbReference>
<comment type="similarity">
    <text evidence="3">Belongs to the bacterial microcompartments protein family.</text>
</comment>
<reference evidence="5" key="2">
    <citation type="submission" date="2021-09" db="EMBL/GenBank/DDBJ databases">
        <authorList>
            <person name="Gilroy R."/>
        </authorList>
    </citation>
    <scope>NUCLEOTIDE SEQUENCE</scope>
    <source>
        <strain evidence="5">ChiGjej2B2-7701</strain>
    </source>
</reference>
<gene>
    <name evidence="5" type="ORF">K8U80_05650</name>
</gene>
<evidence type="ECO:0000313" key="5">
    <source>
        <dbReference type="EMBL" id="HJG30863.1"/>
    </source>
</evidence>
<dbReference type="InterPro" id="IPR044872">
    <property type="entry name" value="CcmK/CsoS1_BMC"/>
</dbReference>
<comment type="subcellular location">
    <subcellularLocation>
        <location evidence="1">Bacterial microcompartment</location>
    </subcellularLocation>
</comment>
<evidence type="ECO:0000259" key="4">
    <source>
        <dbReference type="PROSITE" id="PS51930"/>
    </source>
</evidence>
<feature type="domain" description="BMC" evidence="4">
    <location>
        <begin position="6"/>
        <end position="88"/>
    </location>
</feature>
<dbReference type="PIRSF" id="PIRSF034834">
    <property type="entry name" value="PduT"/>
    <property type="match status" value="1"/>
</dbReference>
<protein>
    <submittedName>
        <fullName evidence="5">BMC domain-containing protein</fullName>
    </submittedName>
</protein>
<evidence type="ECO:0000256" key="1">
    <source>
        <dbReference type="ARBA" id="ARBA00024322"/>
    </source>
</evidence>
<dbReference type="AlphaFoldDB" id="A0A921IRV5"/>
<organism evidence="5 6">
    <name type="scientific">Collinsella ihumii</name>
    <dbReference type="NCBI Taxonomy" id="1720204"/>
    <lineage>
        <taxon>Bacteria</taxon>
        <taxon>Bacillati</taxon>
        <taxon>Actinomycetota</taxon>
        <taxon>Coriobacteriia</taxon>
        <taxon>Coriobacteriales</taxon>
        <taxon>Coriobacteriaceae</taxon>
        <taxon>Collinsella</taxon>
    </lineage>
</organism>
<keyword evidence="2" id="KW-1283">Bacterial microcompartment</keyword>
<dbReference type="Pfam" id="PF00936">
    <property type="entry name" value="BMC"/>
    <property type="match status" value="2"/>
</dbReference>
<dbReference type="InterPro" id="IPR037233">
    <property type="entry name" value="CcmK-like_sf"/>
</dbReference>
<dbReference type="InterPro" id="IPR000249">
    <property type="entry name" value="BMC_dom"/>
</dbReference>
<dbReference type="InterPro" id="IPR011238">
    <property type="entry name" value="Micro_shell_prot_PduT"/>
</dbReference>
<reference evidence="5" key="1">
    <citation type="journal article" date="2021" name="PeerJ">
        <title>Extensive microbial diversity within the chicken gut microbiome revealed by metagenomics and culture.</title>
        <authorList>
            <person name="Gilroy R."/>
            <person name="Ravi A."/>
            <person name="Getino M."/>
            <person name="Pursley I."/>
            <person name="Horton D.L."/>
            <person name="Alikhan N.F."/>
            <person name="Baker D."/>
            <person name="Gharbi K."/>
            <person name="Hall N."/>
            <person name="Watson M."/>
            <person name="Adriaenssens E.M."/>
            <person name="Foster-Nyarko E."/>
            <person name="Jarju S."/>
            <person name="Secka A."/>
            <person name="Antonio M."/>
            <person name="Oren A."/>
            <person name="Chaudhuri R.R."/>
            <person name="La Ragione R."/>
            <person name="Hildebrand F."/>
            <person name="Pallen M.J."/>
        </authorList>
    </citation>
    <scope>NUCLEOTIDE SEQUENCE</scope>
    <source>
        <strain evidence="5">ChiGjej2B2-7701</strain>
    </source>
</reference>
<dbReference type="PANTHER" id="PTHR33941:SF11">
    <property type="entry name" value="BACTERIAL MICROCOMPARTMENT SHELL PROTEIN PDUJ"/>
    <property type="match status" value="1"/>
</dbReference>
<evidence type="ECO:0000256" key="3">
    <source>
        <dbReference type="PROSITE-ProRule" id="PRU01278"/>
    </source>
</evidence>
<dbReference type="PROSITE" id="PS51930">
    <property type="entry name" value="BMC_2"/>
    <property type="match status" value="2"/>
</dbReference>
<feature type="domain" description="BMC" evidence="4">
    <location>
        <begin position="98"/>
        <end position="183"/>
    </location>
</feature>
<name>A0A921IRV5_9ACTN</name>
<proteinExistence type="inferred from homology"/>
<dbReference type="SUPFAM" id="SSF143414">
    <property type="entry name" value="CcmK-like"/>
    <property type="match status" value="2"/>
</dbReference>
<dbReference type="PANTHER" id="PTHR33941">
    <property type="entry name" value="PROPANEDIOL UTILIZATION PROTEIN PDUA"/>
    <property type="match status" value="1"/>
</dbReference>
<dbReference type="SMART" id="SM00877">
    <property type="entry name" value="BMC"/>
    <property type="match status" value="2"/>
</dbReference>
<accession>A0A921IRV5</accession>
<evidence type="ECO:0000256" key="2">
    <source>
        <dbReference type="ARBA" id="ARBA00024446"/>
    </source>
</evidence>
<evidence type="ECO:0000313" key="6">
    <source>
        <dbReference type="Proteomes" id="UP000746751"/>
    </source>
</evidence>
<sequence>MSESVTIGILETRSIARGAEATDAMLKAAEVELIRAGVICPGKYLTIVSGEVAAVAASVEAGADRAGRACAGTCVLARLDERVARAIRGTRFTTEVNAAGIVECSTVETCVHAADTAVKAADVELVRLRLGGGIGGKGYLVLTGDVAAVSASVEAASAVAADASRLIDAVVIPRPDEALFQSL</sequence>
<comment type="caution">
    <text evidence="5">The sequence shown here is derived from an EMBL/GenBank/DDBJ whole genome shotgun (WGS) entry which is preliminary data.</text>
</comment>